<sequence length="81" mass="8966">MAGREASLSRAGAGMDRLIAARAPRRWRRRTVHAVARGRQGQEPESWGGHIGTPDADQEKGHGRRRRRATMRRGTKASLPA</sequence>
<protein>
    <submittedName>
        <fullName evidence="2">Uncharacterized protein</fullName>
    </submittedName>
</protein>
<dbReference type="KEGG" id="tpro:Ga0080559_TMP1274"/>
<reference evidence="2 3" key="1">
    <citation type="submission" date="2016-03" db="EMBL/GenBank/DDBJ databases">
        <title>Deep-sea bacteria in the southern Pacific.</title>
        <authorList>
            <person name="Tang K."/>
        </authorList>
    </citation>
    <scope>NUCLEOTIDE SEQUENCE [LARGE SCALE GENOMIC DNA]</scope>
    <source>
        <strain evidence="2 3">JLT2016</strain>
    </source>
</reference>
<organism evidence="2 3">
    <name type="scientific">Salipiger profundus</name>
    <dbReference type="NCBI Taxonomy" id="1229727"/>
    <lineage>
        <taxon>Bacteria</taxon>
        <taxon>Pseudomonadati</taxon>
        <taxon>Pseudomonadota</taxon>
        <taxon>Alphaproteobacteria</taxon>
        <taxon>Rhodobacterales</taxon>
        <taxon>Roseobacteraceae</taxon>
        <taxon>Salipiger</taxon>
    </lineage>
</organism>
<evidence type="ECO:0000313" key="2">
    <source>
        <dbReference type="EMBL" id="APX22070.1"/>
    </source>
</evidence>
<evidence type="ECO:0000256" key="1">
    <source>
        <dbReference type="SAM" id="MobiDB-lite"/>
    </source>
</evidence>
<feature type="region of interest" description="Disordered" evidence="1">
    <location>
        <begin position="29"/>
        <end position="81"/>
    </location>
</feature>
<dbReference type="Proteomes" id="UP000186559">
    <property type="component" value="Chromosome"/>
</dbReference>
<accession>A0A1U7D1X1</accession>
<feature type="compositionally biased region" description="Basic residues" evidence="1">
    <location>
        <begin position="62"/>
        <end position="75"/>
    </location>
</feature>
<keyword evidence="3" id="KW-1185">Reference proteome</keyword>
<name>A0A1U7D1X1_9RHOB</name>
<proteinExistence type="predicted"/>
<dbReference type="STRING" id="1229727.Ga0080559_TMP1274"/>
<gene>
    <name evidence="2" type="ORF">Ga0080559_TMP1274</name>
</gene>
<dbReference type="EMBL" id="CP014796">
    <property type="protein sequence ID" value="APX22070.1"/>
    <property type="molecule type" value="Genomic_DNA"/>
</dbReference>
<evidence type="ECO:0000313" key="3">
    <source>
        <dbReference type="Proteomes" id="UP000186559"/>
    </source>
</evidence>
<dbReference type="AlphaFoldDB" id="A0A1U7D1X1"/>